<evidence type="ECO:0000256" key="11">
    <source>
        <dbReference type="ARBA" id="ARBA00022915"/>
    </source>
</evidence>
<evidence type="ECO:0000256" key="9">
    <source>
        <dbReference type="ARBA" id="ARBA00022801"/>
    </source>
</evidence>
<dbReference type="PROSITE" id="PS00758">
    <property type="entry name" value="ARGE_DAPE_CPG2_1"/>
    <property type="match status" value="1"/>
</dbReference>
<dbReference type="Gene3D" id="3.30.70.360">
    <property type="match status" value="1"/>
</dbReference>
<dbReference type="Proteomes" id="UP000273977">
    <property type="component" value="Unassembled WGS sequence"/>
</dbReference>
<dbReference type="Pfam" id="PF07687">
    <property type="entry name" value="M20_dimer"/>
    <property type="match status" value="1"/>
</dbReference>
<dbReference type="EC" id="3.5.1.18" evidence="5"/>
<dbReference type="AlphaFoldDB" id="A0A3N4GRD7"/>
<dbReference type="PANTHER" id="PTHR43808:SF8">
    <property type="entry name" value="PEPTIDASE M20 DIMERISATION DOMAIN-CONTAINING PROTEIN"/>
    <property type="match status" value="1"/>
</dbReference>
<comment type="caution">
    <text evidence="16">The sequence shown here is derived from an EMBL/GenBank/DDBJ whole genome shotgun (WGS) entry which is preliminary data.</text>
</comment>
<dbReference type="SUPFAM" id="SSF53187">
    <property type="entry name" value="Zn-dependent exopeptidases"/>
    <property type="match status" value="1"/>
</dbReference>
<keyword evidence="12" id="KW-0457">Lysine biosynthesis</keyword>
<dbReference type="InterPro" id="IPR036264">
    <property type="entry name" value="Bact_exopeptidase_dim_dom"/>
</dbReference>
<comment type="cofactor">
    <cofactor evidence="1">
        <name>Co(2+)</name>
        <dbReference type="ChEBI" id="CHEBI:48828"/>
    </cofactor>
</comment>
<accession>A0A3N4GRD7</accession>
<evidence type="ECO:0000256" key="2">
    <source>
        <dbReference type="ARBA" id="ARBA00001947"/>
    </source>
</evidence>
<keyword evidence="7" id="KW-0028">Amino-acid biosynthesis</keyword>
<evidence type="ECO:0000256" key="12">
    <source>
        <dbReference type="ARBA" id="ARBA00023154"/>
    </source>
</evidence>
<reference evidence="16 17" key="1">
    <citation type="submission" date="2018-11" db="EMBL/GenBank/DDBJ databases">
        <title>Aerococcus sp. SJQ22, whole genome shotgun sequence.</title>
        <authorList>
            <person name="Sun L."/>
            <person name="Gao X."/>
            <person name="Chen W."/>
            <person name="Huang K."/>
        </authorList>
    </citation>
    <scope>NUCLEOTIDE SEQUENCE [LARGE SCALE GENOMIC DNA]</scope>
    <source>
        <strain evidence="16 17">SJQ22</strain>
    </source>
</reference>
<evidence type="ECO:0000259" key="15">
    <source>
        <dbReference type="Pfam" id="PF07687"/>
    </source>
</evidence>
<dbReference type="NCBIfam" id="NF006365">
    <property type="entry name" value="PRK08588.1"/>
    <property type="match status" value="1"/>
</dbReference>
<protein>
    <recommendedName>
        <fullName evidence="6">Probable succinyl-diaminopimelate desuccinylase</fullName>
        <ecNumber evidence="5">3.5.1.18</ecNumber>
    </recommendedName>
</protein>
<dbReference type="InterPro" id="IPR011650">
    <property type="entry name" value="Peptidase_M20_dimer"/>
</dbReference>
<dbReference type="InterPro" id="IPR010182">
    <property type="entry name" value="ArgE/DapE"/>
</dbReference>
<feature type="domain" description="Peptidase M20 dimerisation" evidence="15">
    <location>
        <begin position="173"/>
        <end position="281"/>
    </location>
</feature>
<evidence type="ECO:0000313" key="17">
    <source>
        <dbReference type="Proteomes" id="UP000273977"/>
    </source>
</evidence>
<dbReference type="PANTHER" id="PTHR43808">
    <property type="entry name" value="ACETYLORNITHINE DEACETYLASE"/>
    <property type="match status" value="1"/>
</dbReference>
<evidence type="ECO:0000256" key="6">
    <source>
        <dbReference type="ARBA" id="ARBA00016853"/>
    </source>
</evidence>
<dbReference type="InterPro" id="IPR002933">
    <property type="entry name" value="Peptidase_M20"/>
</dbReference>
<dbReference type="SUPFAM" id="SSF55031">
    <property type="entry name" value="Bacterial exopeptidase dimerisation domain"/>
    <property type="match status" value="1"/>
</dbReference>
<evidence type="ECO:0000256" key="3">
    <source>
        <dbReference type="ARBA" id="ARBA00005130"/>
    </source>
</evidence>
<evidence type="ECO:0000256" key="4">
    <source>
        <dbReference type="ARBA" id="ARBA00006247"/>
    </source>
</evidence>
<dbReference type="Gene3D" id="3.40.630.10">
    <property type="entry name" value="Zn peptidases"/>
    <property type="match status" value="2"/>
</dbReference>
<evidence type="ECO:0000256" key="10">
    <source>
        <dbReference type="ARBA" id="ARBA00022833"/>
    </source>
</evidence>
<comment type="catalytic activity">
    <reaction evidence="14">
        <text>N-succinyl-(2S,6S)-2,6-diaminopimelate + H2O = (2S,6S)-2,6-diaminopimelate + succinate</text>
        <dbReference type="Rhea" id="RHEA:22608"/>
        <dbReference type="ChEBI" id="CHEBI:15377"/>
        <dbReference type="ChEBI" id="CHEBI:30031"/>
        <dbReference type="ChEBI" id="CHEBI:57609"/>
        <dbReference type="ChEBI" id="CHEBI:58087"/>
        <dbReference type="EC" id="3.5.1.18"/>
    </reaction>
</comment>
<comment type="pathway">
    <text evidence="3">Amino-acid biosynthesis; L-lysine biosynthesis via DAP pathway; LL-2,6-diaminopimelate from (S)-tetrahydrodipicolinate (succinylase route): step 3/3.</text>
</comment>
<gene>
    <name evidence="16" type="ORF">EF384_00550</name>
</gene>
<organism evidence="16 17">
    <name type="scientific">Aerococcus agrisoli</name>
    <dbReference type="NCBI Taxonomy" id="2487350"/>
    <lineage>
        <taxon>Bacteria</taxon>
        <taxon>Bacillati</taxon>
        <taxon>Bacillota</taxon>
        <taxon>Bacilli</taxon>
        <taxon>Lactobacillales</taxon>
        <taxon>Aerococcaceae</taxon>
        <taxon>Aerococcus</taxon>
    </lineage>
</organism>
<keyword evidence="17" id="KW-1185">Reference proteome</keyword>
<comment type="similarity">
    <text evidence="4">Belongs to the peptidase M20A family.</text>
</comment>
<evidence type="ECO:0000256" key="5">
    <source>
        <dbReference type="ARBA" id="ARBA00011921"/>
    </source>
</evidence>
<keyword evidence="9" id="KW-0378">Hydrolase</keyword>
<evidence type="ECO:0000256" key="14">
    <source>
        <dbReference type="ARBA" id="ARBA00051301"/>
    </source>
</evidence>
<evidence type="ECO:0000256" key="13">
    <source>
        <dbReference type="ARBA" id="ARBA00023285"/>
    </source>
</evidence>
<evidence type="ECO:0000256" key="8">
    <source>
        <dbReference type="ARBA" id="ARBA00022723"/>
    </source>
</evidence>
<dbReference type="RefSeq" id="WP_123779049.1">
    <property type="nucleotide sequence ID" value="NZ_RKMG01000001.1"/>
</dbReference>
<dbReference type="InterPro" id="IPR050072">
    <property type="entry name" value="Peptidase_M20A"/>
</dbReference>
<dbReference type="UniPathway" id="UPA00034">
    <property type="reaction ID" value="UER00021"/>
</dbReference>
<proteinExistence type="inferred from homology"/>
<dbReference type="PROSITE" id="PS00759">
    <property type="entry name" value="ARGE_DAPE_CPG2_2"/>
    <property type="match status" value="1"/>
</dbReference>
<evidence type="ECO:0000256" key="7">
    <source>
        <dbReference type="ARBA" id="ARBA00022605"/>
    </source>
</evidence>
<dbReference type="GO" id="GO:0009014">
    <property type="term" value="F:succinyl-diaminopimelate desuccinylase activity"/>
    <property type="evidence" value="ECO:0007669"/>
    <property type="project" value="UniProtKB-EC"/>
</dbReference>
<dbReference type="GO" id="GO:0046872">
    <property type="term" value="F:metal ion binding"/>
    <property type="evidence" value="ECO:0007669"/>
    <property type="project" value="UniProtKB-KW"/>
</dbReference>
<keyword evidence="8" id="KW-0479">Metal-binding</keyword>
<sequence length="379" mass="40870">MDRQEKIRILQDVIQIQSPNGNEEIVALYYKNLLEAYGIDARIIPYSDGRANLVAEIHGQDQGKILAVSGHMDVVDAGNADLWDFPPYAAEIHDGLIYGRGTTDMKAGLTALIIAMIELKASDEPFKGTVRLLATVGEEVGMMRAEQLTQMGFTQDITGMLIAEPTKPFYHTKHKGSIQYQVIAHGRAAHSSTPDKGINAILLINEFINKTNAKMAAATKLAYNDTLGATLNVFTMIAGGNQINSVPEATILSGNARTVPEVGNDVVIGIFNEAIDSINAKGQGSLALNILQNNQFADGANDSDLVASILAVDPDAENRGLSAATDGAIFTDVDNDFDFVIYGPGDMADAHTINEAIGVDEYLEFIARYGAIYRSYLNE</sequence>
<dbReference type="InterPro" id="IPR001261">
    <property type="entry name" value="ArgE/DapE_CS"/>
</dbReference>
<dbReference type="GO" id="GO:0009089">
    <property type="term" value="P:lysine biosynthetic process via diaminopimelate"/>
    <property type="evidence" value="ECO:0007669"/>
    <property type="project" value="UniProtKB-UniPathway"/>
</dbReference>
<dbReference type="NCBIfam" id="TIGR01910">
    <property type="entry name" value="DapE-ArgE"/>
    <property type="match status" value="1"/>
</dbReference>
<evidence type="ECO:0000313" key="16">
    <source>
        <dbReference type="EMBL" id="RPA65529.1"/>
    </source>
</evidence>
<keyword evidence="13" id="KW-0170">Cobalt</keyword>
<dbReference type="OrthoDB" id="9792335at2"/>
<evidence type="ECO:0000256" key="1">
    <source>
        <dbReference type="ARBA" id="ARBA00001941"/>
    </source>
</evidence>
<dbReference type="Pfam" id="PF01546">
    <property type="entry name" value="Peptidase_M20"/>
    <property type="match status" value="1"/>
</dbReference>
<dbReference type="EMBL" id="RKMG01000001">
    <property type="protein sequence ID" value="RPA65529.1"/>
    <property type="molecule type" value="Genomic_DNA"/>
</dbReference>
<dbReference type="CDD" id="cd08659">
    <property type="entry name" value="M20_ArgE_DapE-like"/>
    <property type="match status" value="1"/>
</dbReference>
<keyword evidence="10" id="KW-0862">Zinc</keyword>
<comment type="cofactor">
    <cofactor evidence="2">
        <name>Zn(2+)</name>
        <dbReference type="ChEBI" id="CHEBI:29105"/>
    </cofactor>
</comment>
<name>A0A3N4GRD7_9LACT</name>
<keyword evidence="11" id="KW-0220">Diaminopimelate biosynthesis</keyword>
<dbReference type="GO" id="GO:0019877">
    <property type="term" value="P:diaminopimelate biosynthetic process"/>
    <property type="evidence" value="ECO:0007669"/>
    <property type="project" value="UniProtKB-KW"/>
</dbReference>